<proteinExistence type="predicted"/>
<reference evidence="2" key="1">
    <citation type="journal article" date="2013" name="Nat. Genet.">
        <title>The duck genome and transcriptome provide insight into an avian influenza virus reservoir species.</title>
        <authorList>
            <person name="Huang Y."/>
            <person name="Li Y."/>
            <person name="Burt D.W."/>
            <person name="Chen H."/>
            <person name="Zhang Y."/>
            <person name="Qian W."/>
            <person name="Kim H."/>
            <person name="Gan S."/>
            <person name="Zhao Y."/>
            <person name="Li J."/>
            <person name="Yi K."/>
            <person name="Feng H."/>
            <person name="Zhu P."/>
            <person name="Li B."/>
            <person name="Liu Q."/>
            <person name="Fairley S."/>
            <person name="Magor K.E."/>
            <person name="Du Z."/>
            <person name="Hu X."/>
            <person name="Goodman L."/>
            <person name="Tafer H."/>
            <person name="Vignal A."/>
            <person name="Lee T."/>
            <person name="Kim K.W."/>
            <person name="Sheng Z."/>
            <person name="An Y."/>
            <person name="Searle S."/>
            <person name="Herrero J."/>
            <person name="Groenen M.A."/>
            <person name="Crooijmans R.P."/>
            <person name="Faraut T."/>
            <person name="Cai Q."/>
            <person name="Webster R.G."/>
            <person name="Aldridge J.R."/>
            <person name="Warren W.C."/>
            <person name="Bartschat S."/>
            <person name="Kehr S."/>
            <person name="Marz M."/>
            <person name="Stadler P.F."/>
            <person name="Smith J."/>
            <person name="Kraus R.H."/>
            <person name="Zhao Y."/>
            <person name="Ren L."/>
            <person name="Fei J."/>
            <person name="Morisson M."/>
            <person name="Kaiser P."/>
            <person name="Griffin D.K."/>
            <person name="Rao M."/>
            <person name="Pitel F."/>
            <person name="Wang J."/>
            <person name="Li N."/>
        </authorList>
    </citation>
    <scope>NUCLEOTIDE SEQUENCE [LARGE SCALE GENOMIC DNA]</scope>
</reference>
<evidence type="ECO:0000313" key="1">
    <source>
        <dbReference type="EMBL" id="EOB05189.1"/>
    </source>
</evidence>
<keyword evidence="2" id="KW-1185">Reference proteome</keyword>
<dbReference type="EMBL" id="KB742711">
    <property type="protein sequence ID" value="EOB05189.1"/>
    <property type="molecule type" value="Genomic_DNA"/>
</dbReference>
<protein>
    <submittedName>
        <fullName evidence="1">Uncharacterized protein</fullName>
    </submittedName>
</protein>
<dbReference type="AlphaFoldDB" id="R0LHL9"/>
<accession>R0LHL9</accession>
<dbReference type="Proteomes" id="UP000296049">
    <property type="component" value="Unassembled WGS sequence"/>
</dbReference>
<organism evidence="1 2">
    <name type="scientific">Anas platyrhynchos</name>
    <name type="common">Mallard</name>
    <name type="synonym">Anas boschas</name>
    <dbReference type="NCBI Taxonomy" id="8839"/>
    <lineage>
        <taxon>Eukaryota</taxon>
        <taxon>Metazoa</taxon>
        <taxon>Chordata</taxon>
        <taxon>Craniata</taxon>
        <taxon>Vertebrata</taxon>
        <taxon>Euteleostomi</taxon>
        <taxon>Archelosauria</taxon>
        <taxon>Archosauria</taxon>
        <taxon>Dinosauria</taxon>
        <taxon>Saurischia</taxon>
        <taxon>Theropoda</taxon>
        <taxon>Coelurosauria</taxon>
        <taxon>Aves</taxon>
        <taxon>Neognathae</taxon>
        <taxon>Galloanserae</taxon>
        <taxon>Anseriformes</taxon>
        <taxon>Anatidae</taxon>
        <taxon>Anatinae</taxon>
        <taxon>Anas</taxon>
    </lineage>
</organism>
<name>R0LHL9_ANAPL</name>
<gene>
    <name evidence="1" type="ORF">Anapl_02102</name>
</gene>
<sequence>MVQSWKQEKLSLPTSLELQCRCQMCVGARPRCCCQPADLGILGQQRAPACQQLRSEKANKASVAPLLTARPGKEGSFILLCQANVRRGLALREMRWELCNNVWVTRRKLHACSVARELCPQVLRVLLCSPRLPQHGWRSRQQHEVAGI</sequence>
<evidence type="ECO:0000313" key="2">
    <source>
        <dbReference type="Proteomes" id="UP000296049"/>
    </source>
</evidence>